<evidence type="ECO:0000313" key="1">
    <source>
        <dbReference type="EMBL" id="EGG30555.1"/>
    </source>
</evidence>
<reference evidence="1 2" key="1">
    <citation type="journal article" date="2011" name="J. Bacteriol.">
        <title>Genome sequence of strain IMCC3088, a proteorhodopsin-containing marine bacterium belonging to the OM60/NOR5 clade.</title>
        <authorList>
            <person name="Jang Y."/>
            <person name="Oh H.M."/>
            <person name="Kang I."/>
            <person name="Lee K."/>
            <person name="Yang S.J."/>
            <person name="Cho J.C."/>
        </authorList>
    </citation>
    <scope>NUCLEOTIDE SEQUENCE [LARGE SCALE GENOMIC DNA]</scope>
    <source>
        <strain evidence="1 2">IMCC3088</strain>
    </source>
</reference>
<name>F3KZ68_9GAMM</name>
<accession>F3KZ68</accession>
<dbReference type="AlphaFoldDB" id="F3KZ68"/>
<proteinExistence type="predicted"/>
<gene>
    <name evidence="1" type="ORF">IMCC3088_179</name>
</gene>
<organism evidence="1 2">
    <name type="scientific">Aequoribacter fuscus</name>
    <dbReference type="NCBI Taxonomy" id="2518989"/>
    <lineage>
        <taxon>Bacteria</taxon>
        <taxon>Pseudomonadati</taxon>
        <taxon>Pseudomonadota</taxon>
        <taxon>Gammaproteobacteria</taxon>
        <taxon>Cellvibrionales</taxon>
        <taxon>Halieaceae</taxon>
        <taxon>Aequoribacter</taxon>
    </lineage>
</organism>
<comment type="caution">
    <text evidence="1">The sequence shown here is derived from an EMBL/GenBank/DDBJ whole genome shotgun (WGS) entry which is preliminary data.</text>
</comment>
<evidence type="ECO:0000313" key="2">
    <source>
        <dbReference type="Proteomes" id="UP000005615"/>
    </source>
</evidence>
<keyword evidence="2" id="KW-1185">Reference proteome</keyword>
<protein>
    <submittedName>
        <fullName evidence="1">Uncharacterized protein</fullName>
    </submittedName>
</protein>
<dbReference type="Proteomes" id="UP000005615">
    <property type="component" value="Unassembled WGS sequence"/>
</dbReference>
<dbReference type="EMBL" id="AEIG01000011">
    <property type="protein sequence ID" value="EGG30555.1"/>
    <property type="molecule type" value="Genomic_DNA"/>
</dbReference>
<sequence length="43" mass="4615">MVCAKLNASAGTGTTQAVLSSAQEAKQAGWHWLNRLLMVMIRA</sequence>